<comment type="caution">
    <text evidence="2">The sequence shown here is derived from an EMBL/GenBank/DDBJ whole genome shotgun (WGS) entry which is preliminary data.</text>
</comment>
<gene>
    <name evidence="2" type="ORF">mRhiFer1_009911</name>
</gene>
<organism evidence="2 3">
    <name type="scientific">Rhinolophus ferrumequinum</name>
    <name type="common">Greater horseshoe bat</name>
    <dbReference type="NCBI Taxonomy" id="59479"/>
    <lineage>
        <taxon>Eukaryota</taxon>
        <taxon>Metazoa</taxon>
        <taxon>Chordata</taxon>
        <taxon>Craniata</taxon>
        <taxon>Vertebrata</taxon>
        <taxon>Euteleostomi</taxon>
        <taxon>Mammalia</taxon>
        <taxon>Eutheria</taxon>
        <taxon>Laurasiatheria</taxon>
        <taxon>Chiroptera</taxon>
        <taxon>Yinpterochiroptera</taxon>
        <taxon>Rhinolophoidea</taxon>
        <taxon>Rhinolophidae</taxon>
        <taxon>Rhinolophinae</taxon>
        <taxon>Rhinolophus</taxon>
    </lineage>
</organism>
<sequence>MPGKSQAVQRSLLPRSLGPSVCLLDLTLQALRFPASLSPLPDPVPPEFPRGVGSPALAFPLSPRQDLGAVVTASPDPPQPRGVGCQAGARPGHAQSAQVQAAAAVGEEEEEGAVAAAVRSRARAELRSLLPAGARPCPQVAGSRARRRLFLAALCAYPAAVAGSRTHIPRTPTPDVKRDSSPSTPGAIY</sequence>
<reference evidence="2 3" key="1">
    <citation type="journal article" date="2020" name="Nature">
        <title>Six reference-quality genomes reveal evolution of bat adaptations.</title>
        <authorList>
            <person name="Jebb D."/>
            <person name="Huang Z."/>
            <person name="Pippel M."/>
            <person name="Hughes G.M."/>
            <person name="Lavrichenko K."/>
            <person name="Devanna P."/>
            <person name="Winkler S."/>
            <person name="Jermiin L.S."/>
            <person name="Skirmuntt E.C."/>
            <person name="Katzourakis A."/>
            <person name="Burkitt-Gray L."/>
            <person name="Ray D.A."/>
            <person name="Sullivan K.A.M."/>
            <person name="Roscito J.G."/>
            <person name="Kirilenko B.M."/>
            <person name="Davalos L.M."/>
            <person name="Corthals A.P."/>
            <person name="Power M.L."/>
            <person name="Jones G."/>
            <person name="Ransome R.D."/>
            <person name="Dechmann D.K.N."/>
            <person name="Locatelli A.G."/>
            <person name="Puechmaille S.J."/>
            <person name="Fedrigo O."/>
            <person name="Jarvis E.D."/>
            <person name="Hiller M."/>
            <person name="Vernes S.C."/>
            <person name="Myers E.W."/>
            <person name="Teeling E.C."/>
        </authorList>
    </citation>
    <scope>NUCLEOTIDE SEQUENCE [LARGE SCALE GENOMIC DNA]</scope>
    <source>
        <strain evidence="2">MRhiFer1</strain>
        <tissue evidence="2">Lung</tissue>
    </source>
</reference>
<proteinExistence type="predicted"/>
<evidence type="ECO:0000313" key="3">
    <source>
        <dbReference type="Proteomes" id="UP000585614"/>
    </source>
</evidence>
<evidence type="ECO:0000256" key="1">
    <source>
        <dbReference type="SAM" id="MobiDB-lite"/>
    </source>
</evidence>
<evidence type="ECO:0000313" key="2">
    <source>
        <dbReference type="EMBL" id="KAF6361681.1"/>
    </source>
</evidence>
<dbReference type="Proteomes" id="UP000585614">
    <property type="component" value="Unassembled WGS sequence"/>
</dbReference>
<name>A0A7J7YI88_RHIFE</name>
<accession>A0A7J7YI88</accession>
<feature type="region of interest" description="Disordered" evidence="1">
    <location>
        <begin position="68"/>
        <end position="102"/>
    </location>
</feature>
<protein>
    <submittedName>
        <fullName evidence="2">Uncharacterized protein</fullName>
    </submittedName>
</protein>
<feature type="region of interest" description="Disordered" evidence="1">
    <location>
        <begin position="165"/>
        <end position="189"/>
    </location>
</feature>
<dbReference type="EMBL" id="JACAGC010000006">
    <property type="protein sequence ID" value="KAF6361681.1"/>
    <property type="molecule type" value="Genomic_DNA"/>
</dbReference>
<dbReference type="AlphaFoldDB" id="A0A7J7YI88"/>